<dbReference type="SMART" id="SM00862">
    <property type="entry name" value="Trans_reg_C"/>
    <property type="match status" value="1"/>
</dbReference>
<dbReference type="SMART" id="SM00028">
    <property type="entry name" value="TPR"/>
    <property type="match status" value="5"/>
</dbReference>
<evidence type="ECO:0000256" key="5">
    <source>
        <dbReference type="PROSITE-ProRule" id="PRU00339"/>
    </source>
</evidence>
<keyword evidence="9" id="KW-1185">Reference proteome</keyword>
<dbReference type="InterPro" id="IPR051677">
    <property type="entry name" value="AfsR-DnrI-RedD_regulator"/>
</dbReference>
<dbReference type="Gene3D" id="1.10.10.10">
    <property type="entry name" value="Winged helix-like DNA-binding domain superfamily/Winged helix DNA-binding domain"/>
    <property type="match status" value="1"/>
</dbReference>
<dbReference type="InterPro" id="IPR002182">
    <property type="entry name" value="NB-ARC"/>
</dbReference>
<dbReference type="SUPFAM" id="SSF46894">
    <property type="entry name" value="C-terminal effector domain of the bipartite response regulators"/>
    <property type="match status" value="1"/>
</dbReference>
<evidence type="ECO:0000256" key="4">
    <source>
        <dbReference type="ARBA" id="ARBA00023163"/>
    </source>
</evidence>
<accession>A0ABP9RKG2</accession>
<protein>
    <submittedName>
        <fullName evidence="8">BTAD domain-containing putative transcriptional regulator</fullName>
    </submittedName>
</protein>
<dbReference type="SMART" id="SM01043">
    <property type="entry name" value="BTAD"/>
    <property type="match status" value="1"/>
</dbReference>
<dbReference type="InterPro" id="IPR005158">
    <property type="entry name" value="BTAD"/>
</dbReference>
<dbReference type="InterPro" id="IPR027417">
    <property type="entry name" value="P-loop_NTPase"/>
</dbReference>
<evidence type="ECO:0000256" key="6">
    <source>
        <dbReference type="PROSITE-ProRule" id="PRU01091"/>
    </source>
</evidence>
<evidence type="ECO:0000256" key="3">
    <source>
        <dbReference type="ARBA" id="ARBA00023125"/>
    </source>
</evidence>
<dbReference type="RefSeq" id="WP_345626434.1">
    <property type="nucleotide sequence ID" value="NZ_BAABJQ010000002.1"/>
</dbReference>
<dbReference type="Gene3D" id="3.40.50.300">
    <property type="entry name" value="P-loop containing nucleotide triphosphate hydrolases"/>
    <property type="match status" value="1"/>
</dbReference>
<dbReference type="CDD" id="cd15831">
    <property type="entry name" value="BTAD"/>
    <property type="match status" value="1"/>
</dbReference>
<keyword evidence="3 6" id="KW-0238">DNA-binding</keyword>
<dbReference type="InterPro" id="IPR036388">
    <property type="entry name" value="WH-like_DNA-bd_sf"/>
</dbReference>
<comment type="similarity">
    <text evidence="1">Belongs to the AfsR/DnrI/RedD regulatory family.</text>
</comment>
<dbReference type="Gene3D" id="1.25.40.10">
    <property type="entry name" value="Tetratricopeptide repeat domain"/>
    <property type="match status" value="2"/>
</dbReference>
<dbReference type="InterPro" id="IPR016032">
    <property type="entry name" value="Sig_transdc_resp-reg_C-effctor"/>
</dbReference>
<dbReference type="PRINTS" id="PR00364">
    <property type="entry name" value="DISEASERSIST"/>
</dbReference>
<dbReference type="SUPFAM" id="SSF48452">
    <property type="entry name" value="TPR-like"/>
    <property type="match status" value="3"/>
</dbReference>
<keyword evidence="2" id="KW-0805">Transcription regulation</keyword>
<dbReference type="PANTHER" id="PTHR35807">
    <property type="entry name" value="TRANSCRIPTIONAL REGULATOR REDD-RELATED"/>
    <property type="match status" value="1"/>
</dbReference>
<evidence type="ECO:0000256" key="2">
    <source>
        <dbReference type="ARBA" id="ARBA00023015"/>
    </source>
</evidence>
<organism evidence="8 9">
    <name type="scientific">Rugosimonospora acidiphila</name>
    <dbReference type="NCBI Taxonomy" id="556531"/>
    <lineage>
        <taxon>Bacteria</taxon>
        <taxon>Bacillati</taxon>
        <taxon>Actinomycetota</taxon>
        <taxon>Actinomycetes</taxon>
        <taxon>Micromonosporales</taxon>
        <taxon>Micromonosporaceae</taxon>
        <taxon>Rugosimonospora</taxon>
    </lineage>
</organism>
<dbReference type="InterPro" id="IPR001867">
    <property type="entry name" value="OmpR/PhoB-type_DNA-bd"/>
</dbReference>
<dbReference type="PROSITE" id="PS50005">
    <property type="entry name" value="TPR"/>
    <property type="match status" value="1"/>
</dbReference>
<reference evidence="9" key="1">
    <citation type="journal article" date="2019" name="Int. J. Syst. Evol. Microbiol.">
        <title>The Global Catalogue of Microorganisms (GCM) 10K type strain sequencing project: providing services to taxonomists for standard genome sequencing and annotation.</title>
        <authorList>
            <consortium name="The Broad Institute Genomics Platform"/>
            <consortium name="The Broad Institute Genome Sequencing Center for Infectious Disease"/>
            <person name="Wu L."/>
            <person name="Ma J."/>
        </authorList>
    </citation>
    <scope>NUCLEOTIDE SEQUENCE [LARGE SCALE GENOMIC DNA]</scope>
    <source>
        <strain evidence="9">JCM 18304</strain>
    </source>
</reference>
<dbReference type="Pfam" id="PF13424">
    <property type="entry name" value="TPR_12"/>
    <property type="match status" value="2"/>
</dbReference>
<keyword evidence="4" id="KW-0804">Transcription</keyword>
<dbReference type="EMBL" id="BAABJQ010000002">
    <property type="protein sequence ID" value="GAA5179476.1"/>
    <property type="molecule type" value="Genomic_DNA"/>
</dbReference>
<sequence length="949" mass="103545">MTRRGRNWSPDRFCGKGGETLRFDILGPLEVRNADDVAVRLPGGRARALLALLCVSPGRVVSRDRLIDALWDCSPPASATTRLQGFVSDLRRALSTESEIVILTSGGGYLLVAADDHIDLGRARGLIAQARALREKGDVAAAAARMADALALWRGRAFDGIECATLQVEAGTIEQEYVDGLELLAELELSLGRHGVLVGRLTEWAARYPLREGLQALLMRALAGSGRQSEAIAAYHELRGRLVEELGVDPAPHLQQLYASILSGDRDVMAPEVQAPLPPRVLRPAQLPADTADFTGRGEQARELGAALMPGTGRPVAVALSAVSGGGGVGKTTLAVHVAHRVAPNYPDGQLYLNLRGMTNPLRPADALGYLLAGLGVPDSRIAADLETRAALFRSLLADRRVLVVLDDARDAAQVRPLLPGSATCGVLITSRNGLADLEASRRLDLDVLTESESYSLFARIVGPDRVAAEPDATRAVLRVCAGLPLAVRIAAARLTSRPTWRIAELASRLSDRGRQLDELKVGDLALRTCFEVSYAGLPLSAARAFRLLGAIDLPDIGVHAAAELLDDTVSQASDILESLVDANLLRSTTADRYSFHDLLRGFARELEFRNGNEEDRVAAVRRVLAWYLNTCGSTVRIMDPRAPHFPLNAPAHTHSHPAMITAGKYVDWFETERPAIVSLVDRAVEYDAHDLAWRLAAALGGFHKNCGFWHGGVRVNEVGLASARKIGDRAGEAWLMNELGIAYLRTRRFTDAAEQLEQCLRAWTELGDQQGRGRALGNLGLMHRESGQFEAAVRYYERSLEVMQRIGDRYFEGLCLSNLGDVSRQLGAPADGARFCERSIAISRDLHDEAGEAAGLIHLGLCYRDLGRLSESVITQEAAVAIWRRNHNWFHEAEGLYKLSETYLELGNWQSAAESCERAISLTGRVGDQDRIDDFRDRLRDLRREKRS</sequence>
<evidence type="ECO:0000313" key="9">
    <source>
        <dbReference type="Proteomes" id="UP001501570"/>
    </source>
</evidence>
<gene>
    <name evidence="8" type="ORF">GCM10023322_09560</name>
</gene>
<feature type="DNA-binding region" description="OmpR/PhoB-type" evidence="6">
    <location>
        <begin position="11"/>
        <end position="113"/>
    </location>
</feature>
<evidence type="ECO:0000259" key="7">
    <source>
        <dbReference type="PROSITE" id="PS51755"/>
    </source>
</evidence>
<dbReference type="Pfam" id="PF00486">
    <property type="entry name" value="Trans_reg_C"/>
    <property type="match status" value="1"/>
</dbReference>
<dbReference type="PROSITE" id="PS51755">
    <property type="entry name" value="OMPR_PHOB"/>
    <property type="match status" value="1"/>
</dbReference>
<dbReference type="SUPFAM" id="SSF52540">
    <property type="entry name" value="P-loop containing nucleoside triphosphate hydrolases"/>
    <property type="match status" value="1"/>
</dbReference>
<comment type="caution">
    <text evidence="8">The sequence shown here is derived from an EMBL/GenBank/DDBJ whole genome shotgun (WGS) entry which is preliminary data.</text>
</comment>
<proteinExistence type="inferred from homology"/>
<dbReference type="Pfam" id="PF00931">
    <property type="entry name" value="NB-ARC"/>
    <property type="match status" value="1"/>
</dbReference>
<dbReference type="Proteomes" id="UP001501570">
    <property type="component" value="Unassembled WGS sequence"/>
</dbReference>
<evidence type="ECO:0000256" key="1">
    <source>
        <dbReference type="ARBA" id="ARBA00005820"/>
    </source>
</evidence>
<feature type="repeat" description="TPR" evidence="5">
    <location>
        <begin position="774"/>
        <end position="807"/>
    </location>
</feature>
<feature type="domain" description="OmpR/PhoB-type" evidence="7">
    <location>
        <begin position="11"/>
        <end position="113"/>
    </location>
</feature>
<keyword evidence="5" id="KW-0802">TPR repeat</keyword>
<dbReference type="PANTHER" id="PTHR35807:SF1">
    <property type="entry name" value="TRANSCRIPTIONAL REGULATOR REDD"/>
    <property type="match status" value="1"/>
</dbReference>
<evidence type="ECO:0000313" key="8">
    <source>
        <dbReference type="EMBL" id="GAA5179476.1"/>
    </source>
</evidence>
<dbReference type="InterPro" id="IPR019734">
    <property type="entry name" value="TPR_rpt"/>
</dbReference>
<dbReference type="Pfam" id="PF03704">
    <property type="entry name" value="BTAD"/>
    <property type="match status" value="1"/>
</dbReference>
<dbReference type="InterPro" id="IPR011990">
    <property type="entry name" value="TPR-like_helical_dom_sf"/>
</dbReference>
<name>A0ABP9RKG2_9ACTN</name>